<dbReference type="PANTHER" id="PTHR19338">
    <property type="entry name" value="TRANSLOCASE OF INNER MITOCHONDRIAL MEMBRANE 13 HOMOLOG"/>
    <property type="match status" value="1"/>
</dbReference>
<gene>
    <name evidence="2" type="ORF">BAE44_0006971</name>
</gene>
<dbReference type="InterPro" id="IPR027417">
    <property type="entry name" value="P-loop_NTPase"/>
</dbReference>
<dbReference type="InterPro" id="IPR002182">
    <property type="entry name" value="NB-ARC"/>
</dbReference>
<dbReference type="GO" id="GO:0043531">
    <property type="term" value="F:ADP binding"/>
    <property type="evidence" value="ECO:0007669"/>
    <property type="project" value="InterPro"/>
</dbReference>
<dbReference type="AlphaFoldDB" id="A0A1E5W3N5"/>
<sequence>MSTPSLAGAMATITEQDLEETRTGRRHRHHGGGVVWLSAPAAGETRGAAEAGGSPESVAKSARSSTNWVNRVRELSNDIEDWADLFGLFMFRALVELTMHLAARRAISNELHDFMDRACVLSNFELPRQYNLGHVDSFALHIPRRSLISHDGPIEERLREEFDRSIFVSVGQERDMARQTPGAMLWMLQMARQVDDDMSLPVEMGLQRSEDIRSQLTRKLRESLQKKRYLILVDDIWSRGSLGKHKVFFTGEQSS</sequence>
<dbReference type="Proteomes" id="UP000095767">
    <property type="component" value="Unassembled WGS sequence"/>
</dbReference>
<name>A0A1E5W3N5_9POAL</name>
<protein>
    <recommendedName>
        <fullName evidence="1">NB-ARC domain-containing protein</fullName>
    </recommendedName>
</protein>
<organism evidence="2 3">
    <name type="scientific">Dichanthelium oligosanthes</name>
    <dbReference type="NCBI Taxonomy" id="888268"/>
    <lineage>
        <taxon>Eukaryota</taxon>
        <taxon>Viridiplantae</taxon>
        <taxon>Streptophyta</taxon>
        <taxon>Embryophyta</taxon>
        <taxon>Tracheophyta</taxon>
        <taxon>Spermatophyta</taxon>
        <taxon>Magnoliopsida</taxon>
        <taxon>Liliopsida</taxon>
        <taxon>Poales</taxon>
        <taxon>Poaceae</taxon>
        <taxon>PACMAD clade</taxon>
        <taxon>Panicoideae</taxon>
        <taxon>Panicodae</taxon>
        <taxon>Paniceae</taxon>
        <taxon>Dichantheliinae</taxon>
        <taxon>Dichanthelium</taxon>
    </lineage>
</organism>
<evidence type="ECO:0000313" key="3">
    <source>
        <dbReference type="Proteomes" id="UP000095767"/>
    </source>
</evidence>
<evidence type="ECO:0000313" key="2">
    <source>
        <dbReference type="EMBL" id="OEL32009.1"/>
    </source>
</evidence>
<proteinExistence type="predicted"/>
<reference evidence="2 3" key="1">
    <citation type="submission" date="2016-09" db="EMBL/GenBank/DDBJ databases">
        <title>The draft genome of Dichanthelium oligosanthes: A C3 panicoid grass species.</title>
        <authorList>
            <person name="Studer A.J."/>
            <person name="Schnable J.C."/>
            <person name="Brutnell T.P."/>
        </authorList>
    </citation>
    <scope>NUCLEOTIDE SEQUENCE [LARGE SCALE GENOMIC DNA]</scope>
    <source>
        <strain evidence="3">cv. Kellogg 1175</strain>
        <tissue evidence="2">Leaf</tissue>
    </source>
</reference>
<keyword evidence="3" id="KW-1185">Reference proteome</keyword>
<dbReference type="PANTHER" id="PTHR19338:SF45">
    <property type="entry name" value="RX N-TERMINAL DOMAIN-CONTAINING PROTEIN"/>
    <property type="match status" value="1"/>
</dbReference>
<comment type="caution">
    <text evidence="2">The sequence shown here is derived from an EMBL/GenBank/DDBJ whole genome shotgun (WGS) entry which is preliminary data.</text>
</comment>
<accession>A0A1E5W3N5</accession>
<feature type="domain" description="NB-ARC" evidence="1">
    <location>
        <begin position="157"/>
        <end position="250"/>
    </location>
</feature>
<dbReference type="Pfam" id="PF00931">
    <property type="entry name" value="NB-ARC"/>
    <property type="match status" value="1"/>
</dbReference>
<dbReference type="EMBL" id="LWDX02022237">
    <property type="protein sequence ID" value="OEL32009.1"/>
    <property type="molecule type" value="Genomic_DNA"/>
</dbReference>
<evidence type="ECO:0000259" key="1">
    <source>
        <dbReference type="Pfam" id="PF00931"/>
    </source>
</evidence>
<dbReference type="Gene3D" id="3.40.50.300">
    <property type="entry name" value="P-loop containing nucleotide triphosphate hydrolases"/>
    <property type="match status" value="1"/>
</dbReference>